<comment type="caution">
    <text evidence="1">The sequence shown here is derived from an EMBL/GenBank/DDBJ whole genome shotgun (WGS) entry which is preliminary data.</text>
</comment>
<protein>
    <submittedName>
        <fullName evidence="1">Uncharacterized protein</fullName>
    </submittedName>
</protein>
<reference evidence="1" key="1">
    <citation type="journal article" date="2015" name="Nature">
        <title>Complex archaea that bridge the gap between prokaryotes and eukaryotes.</title>
        <authorList>
            <person name="Spang A."/>
            <person name="Saw J.H."/>
            <person name="Jorgensen S.L."/>
            <person name="Zaremba-Niedzwiedzka K."/>
            <person name="Martijn J."/>
            <person name="Lind A.E."/>
            <person name="van Eijk R."/>
            <person name="Schleper C."/>
            <person name="Guy L."/>
            <person name="Ettema T.J."/>
        </authorList>
    </citation>
    <scope>NUCLEOTIDE SEQUENCE</scope>
</reference>
<proteinExistence type="predicted"/>
<feature type="non-terminal residue" evidence="1">
    <location>
        <position position="93"/>
    </location>
</feature>
<name>A0A0F9LW66_9ZZZZ</name>
<organism evidence="1">
    <name type="scientific">marine sediment metagenome</name>
    <dbReference type="NCBI Taxonomy" id="412755"/>
    <lineage>
        <taxon>unclassified sequences</taxon>
        <taxon>metagenomes</taxon>
        <taxon>ecological metagenomes</taxon>
    </lineage>
</organism>
<evidence type="ECO:0000313" key="1">
    <source>
        <dbReference type="EMBL" id="KKM91371.1"/>
    </source>
</evidence>
<gene>
    <name evidence="1" type="ORF">LCGC14_1229270</name>
</gene>
<accession>A0A0F9LW66</accession>
<dbReference type="AlphaFoldDB" id="A0A0F9LW66"/>
<dbReference type="EMBL" id="LAZR01006543">
    <property type="protein sequence ID" value="KKM91371.1"/>
    <property type="molecule type" value="Genomic_DNA"/>
</dbReference>
<sequence>MKRFICTFLLLFLTVSVFASSQGTSATPASTIITYVRWYLNETSENYWENDELLIWVNQGTMDIVARTRCLEGTEDVTLIANTAEYSLTGPYI</sequence>